<keyword evidence="3" id="KW-0732">Signal</keyword>
<sequence>MLPTLLVPLLWLAMAYAVPTGPTTSGFAPGTLQRSTLTVPVHANPDYVSGGAALTAVYERGNMPVPDALARHTLTRRSASIVASRSTGSYWLTDIFVGNPETPQRIPVIIDTATSDLYASPPAPPLTSHRHPLAEPVTHMNNSWLMTTDTQFGDKAPNGVPTLYDPSKSTTSQEIPGATWSSSYGPSILSGHGPIEATDHLTIADGVTNSGKVYLDTVRFGLLTDNHRFNIVNATVQSVVKVDQRWAVEPKVSGVLGLAKKRPSSVQPRTPSMLDRLKPELHFEWIGIDLRHNSDKGFFSFGYSMGTADINEKPMDDDDDWSFLVTKTRLSTMSGGVWYKFAQPFVATVDTGSSFLLLPSSLVVKYYSEIPDSAFDPDLQHYIFPCSLASGIPDFQFITAGGYLGTVPRDHINLGPVPGNTEKCYGGIQKSTDGQRAIFGGVALKNMYVQLNYGTQGSYVGFGDKGSLDVCSTTSVCDT</sequence>
<evidence type="ECO:0000256" key="2">
    <source>
        <dbReference type="ARBA" id="ARBA00022750"/>
    </source>
</evidence>
<reference evidence="6" key="1">
    <citation type="journal article" date="2017" name="BMC Genomics">
        <title>Gapless genome assembly of Colletotrichum higginsianum reveals chromosome structure and association of transposable elements with secondary metabolite gene clusters.</title>
        <authorList>
            <person name="Dallery J.-F."/>
            <person name="Lapalu N."/>
            <person name="Zampounis A."/>
            <person name="Pigne S."/>
            <person name="Luyten I."/>
            <person name="Amselem J."/>
            <person name="Wittenberg A.H.J."/>
            <person name="Zhou S."/>
            <person name="de Queiroz M.V."/>
            <person name="Robin G.P."/>
            <person name="Auger A."/>
            <person name="Hainaut M."/>
            <person name="Henrissat B."/>
            <person name="Kim K.-T."/>
            <person name="Lee Y.-H."/>
            <person name="Lespinet O."/>
            <person name="Schwartz D.C."/>
            <person name="Thon M.R."/>
            <person name="O'Connell R.J."/>
        </authorList>
    </citation>
    <scope>NUCLEOTIDE SEQUENCE [LARGE SCALE GENOMIC DNA]</scope>
    <source>
        <strain evidence="6">IMI 349063</strain>
    </source>
</reference>
<dbReference type="GeneID" id="28869503"/>
<comment type="caution">
    <text evidence="5">The sequence shown here is derived from an EMBL/GenBank/DDBJ whole genome shotgun (WGS) entry which is preliminary data.</text>
</comment>
<dbReference type="PANTHER" id="PTHR47966">
    <property type="entry name" value="BETA-SITE APP-CLEAVING ENZYME, ISOFORM A-RELATED"/>
    <property type="match status" value="1"/>
</dbReference>
<dbReference type="GO" id="GO:0004190">
    <property type="term" value="F:aspartic-type endopeptidase activity"/>
    <property type="evidence" value="ECO:0007669"/>
    <property type="project" value="UniProtKB-KW"/>
</dbReference>
<dbReference type="InterPro" id="IPR001969">
    <property type="entry name" value="Aspartic_peptidase_AS"/>
</dbReference>
<feature type="domain" description="Peptidase A1" evidence="4">
    <location>
        <begin position="91"/>
        <end position="463"/>
    </location>
</feature>
<dbReference type="PANTHER" id="PTHR47966:SF1">
    <property type="entry name" value="ASPARTYL PROTEINASE"/>
    <property type="match status" value="1"/>
</dbReference>
<organism evidence="5 6">
    <name type="scientific">Colletotrichum higginsianum (strain IMI 349063)</name>
    <name type="common">Crucifer anthracnose fungus</name>
    <dbReference type="NCBI Taxonomy" id="759273"/>
    <lineage>
        <taxon>Eukaryota</taxon>
        <taxon>Fungi</taxon>
        <taxon>Dikarya</taxon>
        <taxon>Ascomycota</taxon>
        <taxon>Pezizomycotina</taxon>
        <taxon>Sordariomycetes</taxon>
        <taxon>Hypocreomycetidae</taxon>
        <taxon>Glomerellales</taxon>
        <taxon>Glomerellaceae</taxon>
        <taxon>Colletotrichum</taxon>
        <taxon>Colletotrichum destructivum species complex</taxon>
    </lineage>
</organism>
<keyword evidence="6" id="KW-1185">Reference proteome</keyword>
<proteinExistence type="inferred from homology"/>
<comment type="similarity">
    <text evidence="1">Belongs to the peptidase A1 family.</text>
</comment>
<dbReference type="InterPro" id="IPR033121">
    <property type="entry name" value="PEPTIDASE_A1"/>
</dbReference>
<dbReference type="InterPro" id="IPR001461">
    <property type="entry name" value="Aspartic_peptidase_A1"/>
</dbReference>
<accession>A0A1B7Y2R9</accession>
<dbReference type="InterPro" id="IPR021109">
    <property type="entry name" value="Peptidase_aspartic_dom_sf"/>
</dbReference>
<dbReference type="KEGG" id="chig:CH63R_10422"/>
<dbReference type="PROSITE" id="PS00141">
    <property type="entry name" value="ASP_PROTEASE"/>
    <property type="match status" value="1"/>
</dbReference>
<gene>
    <name evidence="5" type="ORF">CH63R_10422</name>
</gene>
<dbReference type="GO" id="GO:0006508">
    <property type="term" value="P:proteolysis"/>
    <property type="evidence" value="ECO:0007669"/>
    <property type="project" value="UniProtKB-KW"/>
</dbReference>
<keyword evidence="5" id="KW-0645">Protease</keyword>
<dbReference type="EMBL" id="LTAN01000007">
    <property type="protein sequence ID" value="OBR06302.1"/>
    <property type="molecule type" value="Genomic_DNA"/>
</dbReference>
<dbReference type="Proteomes" id="UP000092177">
    <property type="component" value="Unassembled WGS sequence"/>
</dbReference>
<feature type="chain" id="PRO_5008601272" evidence="3">
    <location>
        <begin position="18"/>
        <end position="479"/>
    </location>
</feature>
<dbReference type="Gene3D" id="2.40.70.10">
    <property type="entry name" value="Acid Proteases"/>
    <property type="match status" value="2"/>
</dbReference>
<evidence type="ECO:0000256" key="1">
    <source>
        <dbReference type="ARBA" id="ARBA00007447"/>
    </source>
</evidence>
<keyword evidence="2" id="KW-0378">Hydrolase</keyword>
<dbReference type="OrthoDB" id="2747330at2759"/>
<dbReference type="PROSITE" id="PS51767">
    <property type="entry name" value="PEPTIDASE_A1"/>
    <property type="match status" value="1"/>
</dbReference>
<name>A0A1B7Y2R9_COLHI</name>
<evidence type="ECO:0000256" key="3">
    <source>
        <dbReference type="SAM" id="SignalP"/>
    </source>
</evidence>
<dbReference type="Pfam" id="PF00026">
    <property type="entry name" value="Asp"/>
    <property type="match status" value="1"/>
</dbReference>
<evidence type="ECO:0000313" key="6">
    <source>
        <dbReference type="Proteomes" id="UP000092177"/>
    </source>
</evidence>
<dbReference type="RefSeq" id="XP_018154820.1">
    <property type="nucleotide sequence ID" value="XM_018305396.1"/>
</dbReference>
<feature type="signal peptide" evidence="3">
    <location>
        <begin position="1"/>
        <end position="17"/>
    </location>
</feature>
<dbReference type="SUPFAM" id="SSF50630">
    <property type="entry name" value="Acid proteases"/>
    <property type="match status" value="1"/>
</dbReference>
<keyword evidence="2" id="KW-0064">Aspartyl protease</keyword>
<dbReference type="AlphaFoldDB" id="A0A1B7Y2R9"/>
<dbReference type="VEuPathDB" id="FungiDB:CH63R_10422"/>
<protein>
    <submittedName>
        <fullName evidence="5">Eukaryotic aspartyl protease</fullName>
    </submittedName>
</protein>
<evidence type="ECO:0000313" key="5">
    <source>
        <dbReference type="EMBL" id="OBR06302.1"/>
    </source>
</evidence>
<evidence type="ECO:0000259" key="4">
    <source>
        <dbReference type="PROSITE" id="PS51767"/>
    </source>
</evidence>